<keyword evidence="3" id="KW-0349">Heme</keyword>
<comment type="caution">
    <text evidence="10">The sequence shown here is derived from an EMBL/GenBank/DDBJ whole genome shotgun (WGS) entry which is preliminary data.</text>
</comment>
<name>A0A8H4Q0N4_9HYPO</name>
<evidence type="ECO:0000313" key="10">
    <source>
        <dbReference type="EMBL" id="KAF4580931.1"/>
    </source>
</evidence>
<dbReference type="Pfam" id="PF01328">
    <property type="entry name" value="Peroxidase_2"/>
    <property type="match status" value="1"/>
</dbReference>
<evidence type="ECO:0000256" key="6">
    <source>
        <dbReference type="ARBA" id="ARBA00023004"/>
    </source>
</evidence>
<dbReference type="GO" id="GO:0046872">
    <property type="term" value="F:metal ion binding"/>
    <property type="evidence" value="ECO:0007669"/>
    <property type="project" value="UniProtKB-KW"/>
</dbReference>
<feature type="compositionally biased region" description="Pro residues" evidence="8">
    <location>
        <begin position="333"/>
        <end position="349"/>
    </location>
</feature>
<dbReference type="Proteomes" id="UP000562929">
    <property type="component" value="Unassembled WGS sequence"/>
</dbReference>
<dbReference type="EMBL" id="JAACLJ010000009">
    <property type="protein sequence ID" value="KAF4580931.1"/>
    <property type="molecule type" value="Genomic_DNA"/>
</dbReference>
<protein>
    <recommendedName>
        <fullName evidence="9">Heme haloperoxidase family profile domain-containing protein</fullName>
    </recommendedName>
</protein>
<accession>A0A8H4Q0N4</accession>
<dbReference type="SUPFAM" id="SSF47571">
    <property type="entry name" value="Cloroperoxidase"/>
    <property type="match status" value="1"/>
</dbReference>
<evidence type="ECO:0000256" key="4">
    <source>
        <dbReference type="ARBA" id="ARBA00022723"/>
    </source>
</evidence>
<dbReference type="PROSITE" id="PS51405">
    <property type="entry name" value="HEME_HALOPEROXIDASE"/>
    <property type="match status" value="1"/>
</dbReference>
<keyword evidence="4" id="KW-0479">Metal-binding</keyword>
<keyword evidence="5" id="KW-0560">Oxidoreductase</keyword>
<proteinExistence type="inferred from homology"/>
<gene>
    <name evidence="10" type="ORF">GQ602_007068</name>
</gene>
<dbReference type="GO" id="GO:0004601">
    <property type="term" value="F:peroxidase activity"/>
    <property type="evidence" value="ECO:0007669"/>
    <property type="project" value="UniProtKB-KW"/>
</dbReference>
<organism evidence="10 11">
    <name type="scientific">Ophiocordyceps camponoti-floridani</name>
    <dbReference type="NCBI Taxonomy" id="2030778"/>
    <lineage>
        <taxon>Eukaryota</taxon>
        <taxon>Fungi</taxon>
        <taxon>Dikarya</taxon>
        <taxon>Ascomycota</taxon>
        <taxon>Pezizomycotina</taxon>
        <taxon>Sordariomycetes</taxon>
        <taxon>Hypocreomycetidae</taxon>
        <taxon>Hypocreales</taxon>
        <taxon>Ophiocordycipitaceae</taxon>
        <taxon>Ophiocordyceps</taxon>
    </lineage>
</organism>
<keyword evidence="11" id="KW-1185">Reference proteome</keyword>
<evidence type="ECO:0000256" key="2">
    <source>
        <dbReference type="ARBA" id="ARBA00022559"/>
    </source>
</evidence>
<evidence type="ECO:0000256" key="8">
    <source>
        <dbReference type="SAM" id="MobiDB-lite"/>
    </source>
</evidence>
<dbReference type="PANTHER" id="PTHR33577">
    <property type="entry name" value="STERIGMATOCYSTIN BIOSYNTHESIS PEROXIDASE STCC-RELATED"/>
    <property type="match status" value="1"/>
</dbReference>
<dbReference type="InterPro" id="IPR036851">
    <property type="entry name" value="Chloroperoxidase-like_sf"/>
</dbReference>
<dbReference type="PANTHER" id="PTHR33577:SF19">
    <property type="entry name" value="HEME HALOPEROXIDASE FAMILY PROFILE DOMAIN-CONTAINING PROTEIN-RELATED"/>
    <property type="match status" value="1"/>
</dbReference>
<dbReference type="Gene3D" id="1.10.489.10">
    <property type="entry name" value="Chloroperoxidase-like"/>
    <property type="match status" value="1"/>
</dbReference>
<feature type="compositionally biased region" description="Basic and acidic residues" evidence="8">
    <location>
        <begin position="381"/>
        <end position="390"/>
    </location>
</feature>
<comment type="cofactor">
    <cofactor evidence="1">
        <name>heme b</name>
        <dbReference type="ChEBI" id="CHEBI:60344"/>
    </cofactor>
</comment>
<reference evidence="10 11" key="1">
    <citation type="journal article" date="2020" name="G3 (Bethesda)">
        <title>Genetic Underpinnings of Host Manipulation by Ophiocordyceps as Revealed by Comparative Transcriptomics.</title>
        <authorList>
            <person name="Will I."/>
            <person name="Das B."/>
            <person name="Trinh T."/>
            <person name="Brachmann A."/>
            <person name="Ohm R.A."/>
            <person name="de Bekker C."/>
        </authorList>
    </citation>
    <scope>NUCLEOTIDE SEQUENCE [LARGE SCALE GENOMIC DNA]</scope>
    <source>
        <strain evidence="10 11">EC05</strain>
    </source>
</reference>
<feature type="domain" description="Heme haloperoxidase family profile" evidence="9">
    <location>
        <begin position="31"/>
        <end position="244"/>
    </location>
</feature>
<comment type="similarity">
    <text evidence="7">Belongs to the chloroperoxidase family.</text>
</comment>
<evidence type="ECO:0000313" key="11">
    <source>
        <dbReference type="Proteomes" id="UP000562929"/>
    </source>
</evidence>
<dbReference type="InterPro" id="IPR000028">
    <property type="entry name" value="Chloroperoxidase"/>
</dbReference>
<sequence>MPAEKPPLPKIRKAGLPEAFVKAFEARQPVDNHLWQRPPPGAARGPCPALNTLANHGYLPRNGKNITLAAVIDASFSAWLLLPDMTGLITTRGIVNSDHDLDHQFNLSITGHKSWMMEHDCSFSRLDKKEGDPLPFNNRVWTSSIISLFGNQFFRFFTLQSTLITPRLMAKAKVARLRDPFKQCDYNSIAAAEGALEIGMIISALQENDHPGAAKLSYVRGLIEQEKIVVDDDDKEVEKNSLNGGLSGTLKLAQEALQSSPVMQQTTDAGKMSTIDDILRALKPTDTGAVIQLRDLIVRVLGYPASMVLSLDKLIEKGMSQPPPGFVGFGPPGFGPPGFGPPGFGPPGVSPGLHPRASPKAPPEKANPKTPSNEAVPPKGHQKENDALEI</sequence>
<evidence type="ECO:0000259" key="9">
    <source>
        <dbReference type="PROSITE" id="PS51405"/>
    </source>
</evidence>
<evidence type="ECO:0000256" key="1">
    <source>
        <dbReference type="ARBA" id="ARBA00001970"/>
    </source>
</evidence>
<feature type="region of interest" description="Disordered" evidence="8">
    <location>
        <begin position="325"/>
        <end position="390"/>
    </location>
</feature>
<dbReference type="AlphaFoldDB" id="A0A8H4Q0N4"/>
<evidence type="ECO:0000256" key="5">
    <source>
        <dbReference type="ARBA" id="ARBA00023002"/>
    </source>
</evidence>
<keyword evidence="2" id="KW-0575">Peroxidase</keyword>
<dbReference type="OrthoDB" id="407298at2759"/>
<keyword evidence="6" id="KW-0408">Iron</keyword>
<evidence type="ECO:0000256" key="7">
    <source>
        <dbReference type="ARBA" id="ARBA00025795"/>
    </source>
</evidence>
<evidence type="ECO:0000256" key="3">
    <source>
        <dbReference type="ARBA" id="ARBA00022617"/>
    </source>
</evidence>